<proteinExistence type="predicted"/>
<reference evidence="1 2" key="1">
    <citation type="submission" date="2016-07" db="EMBL/GenBank/DDBJ databases">
        <title>Multiple horizontal gene transfer events from other fungi enriched the ability of initially mycotrophic Trichoderma (Ascomycota) to feed on dead plant biomass.</title>
        <authorList>
            <consortium name="DOE Joint Genome Institute"/>
            <person name="Aerts A."/>
            <person name="Atanasova L."/>
            <person name="Chenthamara K."/>
            <person name="Zhang J."/>
            <person name="Grujic M."/>
            <person name="Henrissat B."/>
            <person name="Kuo A."/>
            <person name="Salamov A."/>
            <person name="Lipzen A."/>
            <person name="Labutti K."/>
            <person name="Barry K."/>
            <person name="Miao Y."/>
            <person name="Rahimi M.J."/>
            <person name="Shen Q."/>
            <person name="Grigoriev I.V."/>
            <person name="Kubicek C.P."/>
            <person name="Druzhinina I.S."/>
        </authorList>
    </citation>
    <scope>NUCLEOTIDE SEQUENCE [LARGE SCALE GENOMIC DNA]</scope>
    <source>
        <strain evidence="1 2">CBS 433.97</strain>
    </source>
</reference>
<name>A0A2T3ZQR4_TRIA4</name>
<accession>A0A2T3ZQR4</accession>
<dbReference type="Proteomes" id="UP000240493">
    <property type="component" value="Unassembled WGS sequence"/>
</dbReference>
<feature type="non-terminal residue" evidence="1">
    <location>
        <position position="1"/>
    </location>
</feature>
<dbReference type="EMBL" id="KZ679256">
    <property type="protein sequence ID" value="PTB47134.1"/>
    <property type="molecule type" value="Genomic_DNA"/>
</dbReference>
<protein>
    <submittedName>
        <fullName evidence="1">Uncharacterized protein</fullName>
    </submittedName>
</protein>
<keyword evidence="2" id="KW-1185">Reference proteome</keyword>
<evidence type="ECO:0000313" key="2">
    <source>
        <dbReference type="Proteomes" id="UP000240493"/>
    </source>
</evidence>
<sequence>FLAGPLTPSSAPLGLFIFSFTGSLDCHLPGFWAGISCLGVEQVRHKCFSVEKGLWPERRH</sequence>
<gene>
    <name evidence="1" type="ORF">M441DRAFT_128065</name>
</gene>
<dbReference type="AlphaFoldDB" id="A0A2T3ZQR4"/>
<evidence type="ECO:0000313" key="1">
    <source>
        <dbReference type="EMBL" id="PTB47134.1"/>
    </source>
</evidence>
<organism evidence="1 2">
    <name type="scientific">Trichoderma asperellum (strain ATCC 204424 / CBS 433.97 / NBRC 101777)</name>
    <dbReference type="NCBI Taxonomy" id="1042311"/>
    <lineage>
        <taxon>Eukaryota</taxon>
        <taxon>Fungi</taxon>
        <taxon>Dikarya</taxon>
        <taxon>Ascomycota</taxon>
        <taxon>Pezizomycotina</taxon>
        <taxon>Sordariomycetes</taxon>
        <taxon>Hypocreomycetidae</taxon>
        <taxon>Hypocreales</taxon>
        <taxon>Hypocreaceae</taxon>
        <taxon>Trichoderma</taxon>
    </lineage>
</organism>